<dbReference type="EMBL" id="JABSTQ010009991">
    <property type="protein sequence ID" value="KAG0424299.1"/>
    <property type="molecule type" value="Genomic_DNA"/>
</dbReference>
<dbReference type="Proteomes" id="UP000805193">
    <property type="component" value="Unassembled WGS sequence"/>
</dbReference>
<gene>
    <name evidence="1" type="ORF">HPB47_028496</name>
</gene>
<comment type="caution">
    <text evidence="1">The sequence shown here is derived from an EMBL/GenBank/DDBJ whole genome shotgun (WGS) entry which is preliminary data.</text>
</comment>
<accession>A0AC60PUW5</accession>
<reference evidence="1 2" key="1">
    <citation type="journal article" date="2020" name="Cell">
        <title>Large-Scale Comparative Analyses of Tick Genomes Elucidate Their Genetic Diversity and Vector Capacities.</title>
        <authorList>
            <consortium name="Tick Genome and Microbiome Consortium (TIGMIC)"/>
            <person name="Jia N."/>
            <person name="Wang J."/>
            <person name="Shi W."/>
            <person name="Du L."/>
            <person name="Sun Y."/>
            <person name="Zhan W."/>
            <person name="Jiang J.F."/>
            <person name="Wang Q."/>
            <person name="Zhang B."/>
            <person name="Ji P."/>
            <person name="Bell-Sakyi L."/>
            <person name="Cui X.M."/>
            <person name="Yuan T.T."/>
            <person name="Jiang B.G."/>
            <person name="Yang W.F."/>
            <person name="Lam T.T."/>
            <person name="Chang Q.C."/>
            <person name="Ding S.J."/>
            <person name="Wang X.J."/>
            <person name="Zhu J.G."/>
            <person name="Ruan X.D."/>
            <person name="Zhao L."/>
            <person name="Wei J.T."/>
            <person name="Ye R.Z."/>
            <person name="Que T.C."/>
            <person name="Du C.H."/>
            <person name="Zhou Y.H."/>
            <person name="Cheng J.X."/>
            <person name="Dai P.F."/>
            <person name="Guo W.B."/>
            <person name="Han X.H."/>
            <person name="Huang E.J."/>
            <person name="Li L.F."/>
            <person name="Wei W."/>
            <person name="Gao Y.C."/>
            <person name="Liu J.Z."/>
            <person name="Shao H.Z."/>
            <person name="Wang X."/>
            <person name="Wang C.C."/>
            <person name="Yang T.C."/>
            <person name="Huo Q.B."/>
            <person name="Li W."/>
            <person name="Chen H.Y."/>
            <person name="Chen S.E."/>
            <person name="Zhou L.G."/>
            <person name="Ni X.B."/>
            <person name="Tian J.H."/>
            <person name="Sheng Y."/>
            <person name="Liu T."/>
            <person name="Pan Y.S."/>
            <person name="Xia L.Y."/>
            <person name="Li J."/>
            <person name="Zhao F."/>
            <person name="Cao W.C."/>
        </authorList>
    </citation>
    <scope>NUCLEOTIDE SEQUENCE [LARGE SCALE GENOMIC DNA]</scope>
    <source>
        <strain evidence="1">Iper-2018</strain>
    </source>
</reference>
<name>A0AC60PUW5_IXOPE</name>
<keyword evidence="2" id="KW-1185">Reference proteome</keyword>
<evidence type="ECO:0000313" key="2">
    <source>
        <dbReference type="Proteomes" id="UP000805193"/>
    </source>
</evidence>
<protein>
    <submittedName>
        <fullName evidence="1">Uncharacterized protein</fullName>
    </submittedName>
</protein>
<evidence type="ECO:0000313" key="1">
    <source>
        <dbReference type="EMBL" id="KAG0424299.1"/>
    </source>
</evidence>
<sequence length="217" mass="22830">MTFDKPSIAAVAFGDMSNETPLMFSRSSSLGSLSSLEQQVALEDPGSVVGDFSRQTSGAISPSDLPDSPSQSMPPSPRRFSRRPAFRLPPCIKPLPQPVGGVFQDLPKSFAEEGTPCGISQATSLSSLTVDDDSAPKASGGSACERRNSLGEVTTAEGYEVFADTKRRYAQEGTPRGYSRAESLSSLTVDSSCLPSGVGSDWDDGFEAAPETSGSFR</sequence>
<organism evidence="1 2">
    <name type="scientific">Ixodes persulcatus</name>
    <name type="common">Taiga tick</name>
    <dbReference type="NCBI Taxonomy" id="34615"/>
    <lineage>
        <taxon>Eukaryota</taxon>
        <taxon>Metazoa</taxon>
        <taxon>Ecdysozoa</taxon>
        <taxon>Arthropoda</taxon>
        <taxon>Chelicerata</taxon>
        <taxon>Arachnida</taxon>
        <taxon>Acari</taxon>
        <taxon>Parasitiformes</taxon>
        <taxon>Ixodida</taxon>
        <taxon>Ixodoidea</taxon>
        <taxon>Ixodidae</taxon>
        <taxon>Ixodinae</taxon>
        <taxon>Ixodes</taxon>
    </lineage>
</organism>
<proteinExistence type="predicted"/>